<name>L9V3U5_HALVD</name>
<evidence type="ECO:0000313" key="2">
    <source>
        <dbReference type="Proteomes" id="UP000011532"/>
    </source>
</evidence>
<dbReference type="EMBL" id="AOHU01000055">
    <property type="protein sequence ID" value="ELY31707.1"/>
    <property type="molecule type" value="Genomic_DNA"/>
</dbReference>
<accession>L9V3U5</accession>
<gene>
    <name evidence="1" type="ORF">C498_09946</name>
</gene>
<sequence>MSQTQPAFGGMLRQLVDLGLFELDTEPL</sequence>
<reference evidence="1 2" key="2">
    <citation type="journal article" date="2014" name="PLoS Genet.">
        <title>Phylogenetically driven sequencing of extremely halophilic archaea reveals strategies for static and dynamic osmo-response.</title>
        <authorList>
            <person name="Becker E.A."/>
            <person name="Seitzer P.M."/>
            <person name="Tritt A."/>
            <person name="Larsen D."/>
            <person name="Krusor M."/>
            <person name="Yao A.I."/>
            <person name="Wu D."/>
            <person name="Madern D."/>
            <person name="Eisen J.A."/>
            <person name="Darling A.E."/>
            <person name="Facciotti M.T."/>
        </authorList>
    </citation>
    <scope>NUCLEOTIDE SEQUENCE [LARGE SCALE GENOMIC DNA]</scope>
    <source>
        <strain evidence="2">ATCC 29605 / DSM 3757 / JCM 8879 / NBRC 14742 / NCIMB 2012 / VKM B-1768 / DS2</strain>
    </source>
</reference>
<protein>
    <submittedName>
        <fullName evidence="1">Uncharacterized protein</fullName>
    </submittedName>
</protein>
<reference evidence="2" key="1">
    <citation type="submission" date="2012-11" db="EMBL/GenBank/DDBJ databases">
        <authorList>
            <person name="Becker E.A."/>
            <person name="Seitzer P."/>
            <person name="Tritt A."/>
            <person name="Larsen D."/>
            <person name="Yao A."/>
            <person name="Wu D."/>
            <person name="Darling A."/>
            <person name="Eisen J.A."/>
            <person name="Facciotti M.T."/>
        </authorList>
    </citation>
    <scope>NUCLEOTIDE SEQUENCE [LARGE SCALE GENOMIC DNA]</scope>
    <source>
        <strain evidence="2">ATCC 29605 / DSM 3757 / JCM 8879 / NBRC 14742 / NCIMB 2012 / VKM B-1768 / DS2</strain>
    </source>
</reference>
<evidence type="ECO:0000313" key="1">
    <source>
        <dbReference type="EMBL" id="ELY31707.1"/>
    </source>
</evidence>
<feature type="non-terminal residue" evidence="1">
    <location>
        <position position="28"/>
    </location>
</feature>
<proteinExistence type="predicted"/>
<comment type="caution">
    <text evidence="1">The sequence shown here is derived from an EMBL/GenBank/DDBJ whole genome shotgun (WGS) entry which is preliminary data.</text>
</comment>
<organism evidence="1 2">
    <name type="scientific">Haloferax volcanii (strain ATCC 29605 / DSM 3757 / JCM 8879 / NBRC 14742 / NCIMB 2012 / VKM B-1768 / DS2)</name>
    <name type="common">Halobacterium volcanii</name>
    <dbReference type="NCBI Taxonomy" id="309800"/>
    <lineage>
        <taxon>Archaea</taxon>
        <taxon>Methanobacteriati</taxon>
        <taxon>Methanobacteriota</taxon>
        <taxon>Stenosarchaea group</taxon>
        <taxon>Halobacteria</taxon>
        <taxon>Halobacteriales</taxon>
        <taxon>Haloferacaceae</taxon>
        <taxon>Haloferax</taxon>
    </lineage>
</organism>
<dbReference type="AlphaFoldDB" id="L9V3U5"/>
<dbReference type="Proteomes" id="UP000011532">
    <property type="component" value="Unassembled WGS sequence"/>
</dbReference>